<feature type="transmembrane region" description="Helical" evidence="2">
    <location>
        <begin position="105"/>
        <end position="127"/>
    </location>
</feature>
<dbReference type="InterPro" id="IPR018060">
    <property type="entry name" value="HTH_AraC"/>
</dbReference>
<comment type="caution">
    <text evidence="4">The sequence shown here is derived from an EMBL/GenBank/DDBJ whole genome shotgun (WGS) entry which is preliminary data.</text>
</comment>
<evidence type="ECO:0000313" key="4">
    <source>
        <dbReference type="EMBL" id="MDO6421626.1"/>
    </source>
</evidence>
<protein>
    <submittedName>
        <fullName evidence="4">Helix-turn-helix domain-containing protein</fullName>
    </submittedName>
</protein>
<feature type="transmembrane region" description="Helical" evidence="2">
    <location>
        <begin position="74"/>
        <end position="93"/>
    </location>
</feature>
<dbReference type="GO" id="GO:0003700">
    <property type="term" value="F:DNA-binding transcription factor activity"/>
    <property type="evidence" value="ECO:0007669"/>
    <property type="project" value="InterPro"/>
</dbReference>
<keyword evidence="2" id="KW-0812">Transmembrane</keyword>
<dbReference type="PANTHER" id="PTHR43280">
    <property type="entry name" value="ARAC-FAMILY TRANSCRIPTIONAL REGULATOR"/>
    <property type="match status" value="1"/>
</dbReference>
<dbReference type="Pfam" id="PF12833">
    <property type="entry name" value="HTH_18"/>
    <property type="match status" value="1"/>
</dbReference>
<organism evidence="4 5">
    <name type="scientific">Saccharophagus degradans</name>
    <dbReference type="NCBI Taxonomy" id="86304"/>
    <lineage>
        <taxon>Bacteria</taxon>
        <taxon>Pseudomonadati</taxon>
        <taxon>Pseudomonadota</taxon>
        <taxon>Gammaproteobacteria</taxon>
        <taxon>Cellvibrionales</taxon>
        <taxon>Cellvibrionaceae</taxon>
        <taxon>Saccharophagus</taxon>
    </lineage>
</organism>
<evidence type="ECO:0000313" key="5">
    <source>
        <dbReference type="Proteomes" id="UP001169760"/>
    </source>
</evidence>
<accession>A0AAW7X1J8</accession>
<dbReference type="PANTHER" id="PTHR43280:SF29">
    <property type="entry name" value="ARAC-FAMILY TRANSCRIPTIONAL REGULATOR"/>
    <property type="match status" value="1"/>
</dbReference>
<dbReference type="AlphaFoldDB" id="A0AAW7X1J8"/>
<dbReference type="GO" id="GO:0043565">
    <property type="term" value="F:sequence-specific DNA binding"/>
    <property type="evidence" value="ECO:0007669"/>
    <property type="project" value="InterPro"/>
</dbReference>
<feature type="transmembrane region" description="Helical" evidence="2">
    <location>
        <begin position="226"/>
        <end position="248"/>
    </location>
</feature>
<feature type="transmembrane region" description="Helical" evidence="2">
    <location>
        <begin position="194"/>
        <end position="214"/>
    </location>
</feature>
<feature type="transmembrane region" description="Helical" evidence="2">
    <location>
        <begin position="36"/>
        <end position="54"/>
    </location>
</feature>
<evidence type="ECO:0000259" key="3">
    <source>
        <dbReference type="PROSITE" id="PS01124"/>
    </source>
</evidence>
<keyword evidence="2" id="KW-1133">Transmembrane helix</keyword>
<proteinExistence type="predicted"/>
<feature type="transmembrane region" description="Helical" evidence="2">
    <location>
        <begin position="12"/>
        <end position="29"/>
    </location>
</feature>
<dbReference type="PROSITE" id="PS01124">
    <property type="entry name" value="HTH_ARAC_FAMILY_2"/>
    <property type="match status" value="1"/>
</dbReference>
<dbReference type="EMBL" id="JAUOPB010000002">
    <property type="protein sequence ID" value="MDO6421626.1"/>
    <property type="molecule type" value="Genomic_DNA"/>
</dbReference>
<reference evidence="4" key="1">
    <citation type="submission" date="2023-07" db="EMBL/GenBank/DDBJ databases">
        <title>Genome content predicts the carbon catabolic preferences of heterotrophic bacteria.</title>
        <authorList>
            <person name="Gralka M."/>
        </authorList>
    </citation>
    <scope>NUCLEOTIDE SEQUENCE</scope>
    <source>
        <strain evidence="4">I3M17_2</strain>
    </source>
</reference>
<gene>
    <name evidence="4" type="ORF">Q4521_03990</name>
</gene>
<evidence type="ECO:0000256" key="1">
    <source>
        <dbReference type="ARBA" id="ARBA00023125"/>
    </source>
</evidence>
<keyword evidence="2" id="KW-0472">Membrane</keyword>
<keyword evidence="1" id="KW-0238">DNA-binding</keyword>
<dbReference type="SMART" id="SM00342">
    <property type="entry name" value="HTH_ARAC"/>
    <property type="match status" value="1"/>
</dbReference>
<sequence length="404" mass="47301">MDTVLFNFHDLVLILTAFECLLFALLLSATNKEKVISTYFFIGFLICHIFIPVHELTFWGKQFRIWMLDISPNLFFVGSYAYFLDGPLLYFFVRSLLYKDFKFKQIHLLHALPVILFFIHMVVSFYLQGYDERHRLIETQHIAYSSPYLYFDAAGRYMRVVYAVLCFVLIFNYGEQLKNVFANLNKRDLAWLKVMLTSFLVLFSWDAILLTIKLHGLANDDFNMDLLNVFGLSGYYLTFAVLNILIFLKFTLFTSVASVNESATPERHDERLEGVDKEVVDHIEKTMAESKIYTMPDITVDRLAAEMKMPAKRLSQTIKQHFHLNFYEFINSYRIEEAKRLLSDPESANKTITEIYYEVGFNSKSVFNTFFKRVVELTPSQYREQQAKANNGDKAGFALVRREK</sequence>
<feature type="domain" description="HTH araC/xylS-type" evidence="3">
    <location>
        <begin position="277"/>
        <end position="385"/>
    </location>
</feature>
<dbReference type="Proteomes" id="UP001169760">
    <property type="component" value="Unassembled WGS sequence"/>
</dbReference>
<name>A0AAW7X1J8_9GAMM</name>
<feature type="transmembrane region" description="Helical" evidence="2">
    <location>
        <begin position="157"/>
        <end position="174"/>
    </location>
</feature>
<evidence type="ECO:0000256" key="2">
    <source>
        <dbReference type="SAM" id="Phobius"/>
    </source>
</evidence>
<dbReference type="RefSeq" id="WP_216063597.1">
    <property type="nucleotide sequence ID" value="NZ_JAHKPP010000017.1"/>
</dbReference>